<dbReference type="SUPFAM" id="SSF54909">
    <property type="entry name" value="Dimeric alpha+beta barrel"/>
    <property type="match status" value="1"/>
</dbReference>
<evidence type="ECO:0000313" key="1">
    <source>
        <dbReference type="EMBL" id="BBH87861.1"/>
    </source>
</evidence>
<accession>A0A455SKL9</accession>
<dbReference type="InterPro" id="IPR011008">
    <property type="entry name" value="Dimeric_a/b-barrel"/>
</dbReference>
<evidence type="ECO:0008006" key="2">
    <source>
        <dbReference type="Google" id="ProtNLM"/>
    </source>
</evidence>
<gene>
    <name evidence="1" type="ORF">KTC_26120</name>
</gene>
<sequence>MSIVTVIEPIEAPEGQEALVREQWQKMSAALAHATGFLASRLYEVDDEVEARLISELNFQWLRARPAGRARFRFVHIAEWESLAHYNAATQRERGLSFPTYPAVYHLHSGASEPKLTTKSGQTFSLIALFEVPAGQEAILRQQWQTIVEGMGKVEGSLGPGLYEREPVEEVTSLLSSHPISGTDIRFVNVAEWESLAHYGAVIRSRRHVEPITFPNHSAYYHVVAENYAAKGEIKRWSESSKMRR</sequence>
<reference evidence="1" key="1">
    <citation type="submission" date="2018-12" db="EMBL/GenBank/DDBJ databases">
        <title>Novel natural products biosynthetic potential of the class Ktedonobacteria.</title>
        <authorList>
            <person name="Zheng Y."/>
            <person name="Saitou A."/>
            <person name="Wang C.M."/>
            <person name="Toyoda A."/>
            <person name="Minakuchi Y."/>
            <person name="Sekiguchi Y."/>
            <person name="Ueda K."/>
            <person name="Takano H."/>
            <person name="Sakai Y."/>
            <person name="Yokota A."/>
            <person name="Yabe S."/>
        </authorList>
    </citation>
    <scope>NUCLEOTIDE SEQUENCE</scope>
    <source>
        <strain evidence="1">COM3</strain>
    </source>
</reference>
<dbReference type="Gene3D" id="3.30.70.100">
    <property type="match status" value="2"/>
</dbReference>
<dbReference type="AlphaFoldDB" id="A0A455SKL9"/>
<protein>
    <recommendedName>
        <fullName evidence="2">ABM domain-containing protein</fullName>
    </recommendedName>
</protein>
<proteinExistence type="predicted"/>
<organism evidence="1">
    <name type="scientific">Thermosporothrix sp. COM3</name>
    <dbReference type="NCBI Taxonomy" id="2490863"/>
    <lineage>
        <taxon>Bacteria</taxon>
        <taxon>Bacillati</taxon>
        <taxon>Chloroflexota</taxon>
        <taxon>Ktedonobacteria</taxon>
        <taxon>Ktedonobacterales</taxon>
        <taxon>Thermosporotrichaceae</taxon>
        <taxon>Thermosporothrix</taxon>
    </lineage>
</organism>
<name>A0A455SKL9_9CHLR</name>
<dbReference type="EMBL" id="AP019376">
    <property type="protein sequence ID" value="BBH87861.1"/>
    <property type="molecule type" value="Genomic_DNA"/>
</dbReference>